<proteinExistence type="predicted"/>
<protein>
    <recommendedName>
        <fullName evidence="4">DUF1918 domain-containing protein</fullName>
    </recommendedName>
</protein>
<dbReference type="KEGG" id="vg:6417611"/>
<dbReference type="GeneID" id="6417611"/>
<dbReference type="Proteomes" id="UP000001212">
    <property type="component" value="Segment"/>
</dbReference>
<evidence type="ECO:0000256" key="1">
    <source>
        <dbReference type="SAM" id="MobiDB-lite"/>
    </source>
</evidence>
<organism evidence="2 3">
    <name type="scientific">Mycobacterium phage Lockley</name>
    <dbReference type="NCBI Taxonomy" id="2914012"/>
    <lineage>
        <taxon>Viruses</taxon>
        <taxon>Duplodnaviria</taxon>
        <taxon>Heunggongvirae</taxon>
        <taxon>Uroviricota</taxon>
        <taxon>Caudoviricetes</taxon>
        <taxon>Fromanvirus</taxon>
        <taxon>Fromanvirus lockley</taxon>
    </lineage>
</organism>
<accession>B3VGF0</accession>
<reference evidence="2 3" key="1">
    <citation type="submission" date="2008-05" db="EMBL/GenBank/DDBJ databases">
        <authorList>
            <person name="Myers M.S."/>
            <person name="Chambers R.A."/>
            <person name="Paluzzi D.E."/>
            <person name="Edgar R.H."/>
            <person name="Ko C."/>
            <person name="Jacobs-Sera D."/>
            <person name="Hendrix R.W."/>
            <person name="Hatfull G.F."/>
        </authorList>
    </citation>
    <scope>NUCLEOTIDE SEQUENCE [LARGE SCALE GENOMIC DNA]</scope>
</reference>
<sequence>MGILFDPRGDDMKQQFKPGQRVRRTSDGMTGLVRASAGPVVFVAWDTGGSSSVGSDQLELVEPVSGEFGQVGIFFVSRA</sequence>
<evidence type="ECO:0008006" key="4">
    <source>
        <dbReference type="Google" id="ProtNLM"/>
    </source>
</evidence>
<gene>
    <name evidence="2" type="primary">90</name>
    <name evidence="2" type="ORF">Lockley_90</name>
</gene>
<evidence type="ECO:0000313" key="3">
    <source>
        <dbReference type="Proteomes" id="UP000001212"/>
    </source>
</evidence>
<evidence type="ECO:0000313" key="2">
    <source>
        <dbReference type="EMBL" id="ACE79927.1"/>
    </source>
</evidence>
<dbReference type="RefSeq" id="YP_001994731.1">
    <property type="nucleotide sequence ID" value="NC_011021.1"/>
</dbReference>
<keyword evidence="3" id="KW-1185">Reference proteome</keyword>
<name>B3VGF0_9CAUD</name>
<feature type="region of interest" description="Disordered" evidence="1">
    <location>
        <begin position="1"/>
        <end position="24"/>
    </location>
</feature>
<dbReference type="EMBL" id="EU744249">
    <property type="protein sequence ID" value="ACE79927.1"/>
    <property type="molecule type" value="Genomic_DNA"/>
</dbReference>